<dbReference type="FunFam" id="3.30.1360.40:FF:000001">
    <property type="entry name" value="Ribosome-recycling factor"/>
    <property type="match status" value="1"/>
</dbReference>
<dbReference type="Gene3D" id="1.10.132.20">
    <property type="entry name" value="Ribosome-recycling factor"/>
    <property type="match status" value="1"/>
</dbReference>
<dbReference type="PANTHER" id="PTHR20982">
    <property type="entry name" value="RIBOSOME RECYCLING FACTOR"/>
    <property type="match status" value="1"/>
</dbReference>
<evidence type="ECO:0000256" key="4">
    <source>
        <dbReference type="ARBA" id="ARBA00033107"/>
    </source>
</evidence>
<dbReference type="Pfam" id="PF01765">
    <property type="entry name" value="RRF"/>
    <property type="match status" value="1"/>
</dbReference>
<dbReference type="AlphaFoldDB" id="A0A1W0XDG0"/>
<feature type="domain" description="Ribosome recycling factor" evidence="5">
    <location>
        <begin position="140"/>
        <end position="301"/>
    </location>
</feature>
<comment type="similarity">
    <text evidence="1">Belongs to the RRF family.</text>
</comment>
<evidence type="ECO:0000313" key="7">
    <source>
        <dbReference type="Proteomes" id="UP000192578"/>
    </source>
</evidence>
<dbReference type="InterPro" id="IPR002661">
    <property type="entry name" value="Ribosome_recyc_fac"/>
</dbReference>
<dbReference type="GO" id="GO:0005739">
    <property type="term" value="C:mitochondrion"/>
    <property type="evidence" value="ECO:0007669"/>
    <property type="project" value="TreeGrafter"/>
</dbReference>
<evidence type="ECO:0000259" key="5">
    <source>
        <dbReference type="Pfam" id="PF01765"/>
    </source>
</evidence>
<dbReference type="EMBL" id="MTYJ01000003">
    <property type="protein sequence ID" value="OQV25412.1"/>
    <property type="molecule type" value="Genomic_DNA"/>
</dbReference>
<name>A0A1W0XDG0_HYPEX</name>
<dbReference type="GO" id="GO:0006412">
    <property type="term" value="P:translation"/>
    <property type="evidence" value="ECO:0007669"/>
    <property type="project" value="UniProtKB-KW"/>
</dbReference>
<proteinExistence type="inferred from homology"/>
<evidence type="ECO:0000313" key="6">
    <source>
        <dbReference type="EMBL" id="OQV25412.1"/>
    </source>
</evidence>
<protein>
    <recommendedName>
        <fullName evidence="2">Ribosome-recycling factor, mitochondrial</fullName>
    </recommendedName>
    <alternativeName>
        <fullName evidence="4">Ribosome-releasing factor, mitochondrial</fullName>
    </alternativeName>
</protein>
<dbReference type="GO" id="GO:0043023">
    <property type="term" value="F:ribosomal large subunit binding"/>
    <property type="evidence" value="ECO:0007669"/>
    <property type="project" value="TreeGrafter"/>
</dbReference>
<dbReference type="InterPro" id="IPR036191">
    <property type="entry name" value="RRF_sf"/>
</dbReference>
<accession>A0A1W0XDG0</accession>
<reference evidence="7" key="1">
    <citation type="submission" date="2017-01" db="EMBL/GenBank/DDBJ databases">
        <title>Comparative genomics of anhydrobiosis in the tardigrade Hypsibius dujardini.</title>
        <authorList>
            <person name="Yoshida Y."/>
            <person name="Koutsovoulos G."/>
            <person name="Laetsch D."/>
            <person name="Stevens L."/>
            <person name="Kumar S."/>
            <person name="Horikawa D."/>
            <person name="Ishino K."/>
            <person name="Komine S."/>
            <person name="Tomita M."/>
            <person name="Blaxter M."/>
            <person name="Arakawa K."/>
        </authorList>
    </citation>
    <scope>NUCLEOTIDE SEQUENCE [LARGE SCALE GENOMIC DNA]</scope>
    <source>
        <strain evidence="7">Z151</strain>
    </source>
</reference>
<dbReference type="PANTHER" id="PTHR20982:SF3">
    <property type="entry name" value="MITOCHONDRIAL RIBOSOME RECYCLING FACTOR PSEUDO 1"/>
    <property type="match status" value="1"/>
</dbReference>
<dbReference type="InterPro" id="IPR023584">
    <property type="entry name" value="Ribosome_recyc_fac_dom"/>
</dbReference>
<dbReference type="Proteomes" id="UP000192578">
    <property type="component" value="Unassembled WGS sequence"/>
</dbReference>
<keyword evidence="7" id="KW-1185">Reference proteome</keyword>
<comment type="caution">
    <text evidence="6">The sequence shown here is derived from an EMBL/GenBank/DDBJ whole genome shotgun (WGS) entry which is preliminary data.</text>
</comment>
<evidence type="ECO:0000256" key="3">
    <source>
        <dbReference type="ARBA" id="ARBA00022917"/>
    </source>
</evidence>
<gene>
    <name evidence="6" type="ORF">BV898_01088</name>
</gene>
<evidence type="ECO:0000256" key="2">
    <source>
        <dbReference type="ARBA" id="ARBA00020581"/>
    </source>
</evidence>
<dbReference type="SUPFAM" id="SSF55194">
    <property type="entry name" value="Ribosome recycling factor, RRF"/>
    <property type="match status" value="1"/>
</dbReference>
<evidence type="ECO:0000256" key="1">
    <source>
        <dbReference type="ARBA" id="ARBA00005912"/>
    </source>
</evidence>
<sequence>MVWRNLTNFWRCRSIPSLLCFTTNQPVAARHVGLFRALSSLRDSSQNGRKTSQVSHSTIIQPDATGHFGPFRALLTGRTSPFARQFAPSSCSLQIRNYASKNTKKDKKGPKVIEFSSDEIGDVVDMKEYESALKNLVEEFREQLAKQFVLRTSSASFDAVLVEVNGQKTHLNEIAQITFKTPQLIMINLSATPNDVQPVVTALNQSGLNLNPQVEGHIVYIPVPKVSRDHREAISKGAKAACNKFKERMRHIQNTYVKLAKAKEDASADVVHNAVKGIMQLAEQHGKELDSSLAAKQKDLLGTEER</sequence>
<dbReference type="OrthoDB" id="407355at2759"/>
<keyword evidence="3" id="KW-0648">Protein biosynthesis</keyword>
<dbReference type="Gene3D" id="3.30.1360.40">
    <property type="match status" value="1"/>
</dbReference>
<organism evidence="6 7">
    <name type="scientific">Hypsibius exemplaris</name>
    <name type="common">Freshwater tardigrade</name>
    <dbReference type="NCBI Taxonomy" id="2072580"/>
    <lineage>
        <taxon>Eukaryota</taxon>
        <taxon>Metazoa</taxon>
        <taxon>Ecdysozoa</taxon>
        <taxon>Tardigrada</taxon>
        <taxon>Eutardigrada</taxon>
        <taxon>Parachela</taxon>
        <taxon>Hypsibioidea</taxon>
        <taxon>Hypsibiidae</taxon>
        <taxon>Hypsibius</taxon>
    </lineage>
</organism>